<feature type="transmembrane region" description="Helical" evidence="7">
    <location>
        <begin position="256"/>
        <end position="272"/>
    </location>
</feature>
<dbReference type="Proteomes" id="UP000426246">
    <property type="component" value="Chromosome"/>
</dbReference>
<keyword evidence="4 7" id="KW-0812">Transmembrane</keyword>
<protein>
    <submittedName>
        <fullName evidence="9">Sugar ABC transporter permease</fullName>
    </submittedName>
</protein>
<dbReference type="AlphaFoldDB" id="A0A6B8RDV0"/>
<feature type="transmembrane region" description="Helical" evidence="7">
    <location>
        <begin position="203"/>
        <end position="222"/>
    </location>
</feature>
<dbReference type="InterPro" id="IPR035906">
    <property type="entry name" value="MetI-like_sf"/>
</dbReference>
<dbReference type="GO" id="GO:0005886">
    <property type="term" value="C:plasma membrane"/>
    <property type="evidence" value="ECO:0007669"/>
    <property type="project" value="UniProtKB-SubCell"/>
</dbReference>
<sequence>MSASRGCAMRGNTLKGLLFASPWLIGFFGLTLYPILLSGYYGFTEFNVFQPPKFVGMDNYVELFHDDLFWKSLRNTCYITLIGTPINLIFAIFIAMLLNMKVKGMKIYRTVFYMPTIVPLAASTLLWIWILNGQYGLLNNILTKLGFYAPSWLGDPAYTKPSLIIIGVWAVGNVIVIFLASLQDVPVSLYESAEIDGANFFKKFLHITLPSISPIILFQLILQVINGFQYFTQAYFIIGSSGGLNNSLIGGTENSLLFYAIYLYHNAFLYLKMGKASAMAWLMFLIIGFVTWVIFRISKKWVTYGGE</sequence>
<evidence type="ECO:0000256" key="1">
    <source>
        <dbReference type="ARBA" id="ARBA00004651"/>
    </source>
</evidence>
<dbReference type="PANTHER" id="PTHR30193:SF1">
    <property type="entry name" value="ABC TRANSPORTER PERMEASE PROTEIN YESP-RELATED"/>
    <property type="match status" value="1"/>
</dbReference>
<keyword evidence="2 7" id="KW-0813">Transport</keyword>
<gene>
    <name evidence="9" type="ORF">EHS13_02835</name>
</gene>
<name>A0A6B8RDV0_9BACL</name>
<dbReference type="GO" id="GO:0055085">
    <property type="term" value="P:transmembrane transport"/>
    <property type="evidence" value="ECO:0007669"/>
    <property type="project" value="InterPro"/>
</dbReference>
<feature type="transmembrane region" description="Helical" evidence="7">
    <location>
        <begin position="162"/>
        <end position="182"/>
    </location>
</feature>
<feature type="domain" description="ABC transmembrane type-1" evidence="8">
    <location>
        <begin position="73"/>
        <end position="294"/>
    </location>
</feature>
<dbReference type="Pfam" id="PF00528">
    <property type="entry name" value="BPD_transp_1"/>
    <property type="match status" value="1"/>
</dbReference>
<dbReference type="PROSITE" id="PS50928">
    <property type="entry name" value="ABC_TM1"/>
    <property type="match status" value="1"/>
</dbReference>
<keyword evidence="5 7" id="KW-1133">Transmembrane helix</keyword>
<evidence type="ECO:0000256" key="6">
    <source>
        <dbReference type="ARBA" id="ARBA00023136"/>
    </source>
</evidence>
<dbReference type="SUPFAM" id="SSF161098">
    <property type="entry name" value="MetI-like"/>
    <property type="match status" value="1"/>
</dbReference>
<dbReference type="EMBL" id="CP034235">
    <property type="protein sequence ID" value="QGQ93914.1"/>
    <property type="molecule type" value="Genomic_DNA"/>
</dbReference>
<evidence type="ECO:0000256" key="7">
    <source>
        <dbReference type="RuleBase" id="RU363032"/>
    </source>
</evidence>
<evidence type="ECO:0000256" key="3">
    <source>
        <dbReference type="ARBA" id="ARBA00022475"/>
    </source>
</evidence>
<keyword evidence="3" id="KW-1003">Cell membrane</keyword>
<organism evidence="9 10">
    <name type="scientific">Paenibacillus psychroresistens</name>
    <dbReference type="NCBI Taxonomy" id="1778678"/>
    <lineage>
        <taxon>Bacteria</taxon>
        <taxon>Bacillati</taxon>
        <taxon>Bacillota</taxon>
        <taxon>Bacilli</taxon>
        <taxon>Bacillales</taxon>
        <taxon>Paenibacillaceae</taxon>
        <taxon>Paenibacillus</taxon>
    </lineage>
</organism>
<evidence type="ECO:0000256" key="2">
    <source>
        <dbReference type="ARBA" id="ARBA00022448"/>
    </source>
</evidence>
<dbReference type="OrthoDB" id="9788108at2"/>
<dbReference type="InterPro" id="IPR000515">
    <property type="entry name" value="MetI-like"/>
</dbReference>
<evidence type="ECO:0000256" key="4">
    <source>
        <dbReference type="ARBA" id="ARBA00022692"/>
    </source>
</evidence>
<dbReference type="InterPro" id="IPR051393">
    <property type="entry name" value="ABC_transporter_permease"/>
</dbReference>
<dbReference type="KEGG" id="ppsc:EHS13_02835"/>
<feature type="transmembrane region" description="Helical" evidence="7">
    <location>
        <begin position="110"/>
        <end position="130"/>
    </location>
</feature>
<comment type="subcellular location">
    <subcellularLocation>
        <location evidence="1 7">Cell membrane</location>
        <topology evidence="1 7">Multi-pass membrane protein</topology>
    </subcellularLocation>
</comment>
<dbReference type="CDD" id="cd06261">
    <property type="entry name" value="TM_PBP2"/>
    <property type="match status" value="1"/>
</dbReference>
<dbReference type="Gene3D" id="1.10.3720.10">
    <property type="entry name" value="MetI-like"/>
    <property type="match status" value="1"/>
</dbReference>
<evidence type="ECO:0000259" key="8">
    <source>
        <dbReference type="PROSITE" id="PS50928"/>
    </source>
</evidence>
<accession>A0A6B8RDV0</accession>
<evidence type="ECO:0000256" key="5">
    <source>
        <dbReference type="ARBA" id="ARBA00022989"/>
    </source>
</evidence>
<evidence type="ECO:0000313" key="10">
    <source>
        <dbReference type="Proteomes" id="UP000426246"/>
    </source>
</evidence>
<feature type="transmembrane region" description="Helical" evidence="7">
    <location>
        <begin position="21"/>
        <end position="43"/>
    </location>
</feature>
<dbReference type="PANTHER" id="PTHR30193">
    <property type="entry name" value="ABC TRANSPORTER PERMEASE PROTEIN"/>
    <property type="match status" value="1"/>
</dbReference>
<keyword evidence="6 7" id="KW-0472">Membrane</keyword>
<feature type="transmembrane region" description="Helical" evidence="7">
    <location>
        <begin position="278"/>
        <end position="295"/>
    </location>
</feature>
<proteinExistence type="inferred from homology"/>
<evidence type="ECO:0000313" key="9">
    <source>
        <dbReference type="EMBL" id="QGQ93914.1"/>
    </source>
</evidence>
<comment type="similarity">
    <text evidence="7">Belongs to the binding-protein-dependent transport system permease family.</text>
</comment>
<reference evidence="10" key="1">
    <citation type="submission" date="2018-11" db="EMBL/GenBank/DDBJ databases">
        <title>Complete genome sequence of Paenibacillus sp. ML311-T8.</title>
        <authorList>
            <person name="Nam Y.-D."/>
            <person name="Kang J."/>
            <person name="Chung W.-H."/>
            <person name="Park Y.S."/>
        </authorList>
    </citation>
    <scope>NUCLEOTIDE SEQUENCE [LARGE SCALE GENOMIC DNA]</scope>
    <source>
        <strain evidence="10">ML311-T8</strain>
    </source>
</reference>
<feature type="transmembrane region" description="Helical" evidence="7">
    <location>
        <begin position="78"/>
        <end position="98"/>
    </location>
</feature>
<keyword evidence="10" id="KW-1185">Reference proteome</keyword>